<gene>
    <name evidence="3" type="ORF">C2E20_8292</name>
</gene>
<dbReference type="InterPro" id="IPR004302">
    <property type="entry name" value="Cellulose/chitin-bd_N"/>
</dbReference>
<dbReference type="OrthoDB" id="513663at2759"/>
<comment type="caution">
    <text evidence="3">The sequence shown here is derived from an EMBL/GenBank/DDBJ whole genome shotgun (WGS) entry which is preliminary data.</text>
</comment>
<dbReference type="GO" id="GO:0008061">
    <property type="term" value="F:chitin binding"/>
    <property type="evidence" value="ECO:0007669"/>
    <property type="project" value="InterPro"/>
</dbReference>
<dbReference type="Pfam" id="PF01607">
    <property type="entry name" value="CBM_14"/>
    <property type="match status" value="1"/>
</dbReference>
<feature type="compositionally biased region" description="Polar residues" evidence="1">
    <location>
        <begin position="27"/>
        <end position="39"/>
    </location>
</feature>
<dbReference type="SUPFAM" id="SSF57625">
    <property type="entry name" value="Invertebrate chitin-binding proteins"/>
    <property type="match status" value="1"/>
</dbReference>
<keyword evidence="4" id="KW-1185">Reference proteome</keyword>
<evidence type="ECO:0000313" key="4">
    <source>
        <dbReference type="Proteomes" id="UP000239649"/>
    </source>
</evidence>
<dbReference type="Proteomes" id="UP000239649">
    <property type="component" value="Unassembled WGS sequence"/>
</dbReference>
<accession>A0A2P6V218</accession>
<organism evidence="3 4">
    <name type="scientific">Micractinium conductrix</name>
    <dbReference type="NCBI Taxonomy" id="554055"/>
    <lineage>
        <taxon>Eukaryota</taxon>
        <taxon>Viridiplantae</taxon>
        <taxon>Chlorophyta</taxon>
        <taxon>core chlorophytes</taxon>
        <taxon>Trebouxiophyceae</taxon>
        <taxon>Chlorellales</taxon>
        <taxon>Chlorellaceae</taxon>
        <taxon>Chlorella clade</taxon>
        <taxon>Micractinium</taxon>
    </lineage>
</organism>
<reference evidence="3 4" key="1">
    <citation type="journal article" date="2018" name="Plant J.">
        <title>Genome sequences of Chlorella sorokiniana UTEX 1602 and Micractinium conductrix SAG 241.80: implications to maltose excretion by a green alga.</title>
        <authorList>
            <person name="Arriola M.B."/>
            <person name="Velmurugan N."/>
            <person name="Zhang Y."/>
            <person name="Plunkett M.H."/>
            <person name="Hondzo H."/>
            <person name="Barney B.M."/>
        </authorList>
    </citation>
    <scope>NUCLEOTIDE SEQUENCE [LARGE SCALE GENOMIC DNA]</scope>
    <source>
        <strain evidence="3 4">SAG 241.80</strain>
    </source>
</reference>
<dbReference type="SMART" id="SM00494">
    <property type="entry name" value="ChtBD2"/>
    <property type="match status" value="1"/>
</dbReference>
<dbReference type="PROSITE" id="PS50940">
    <property type="entry name" value="CHIT_BIND_II"/>
    <property type="match status" value="1"/>
</dbReference>
<dbReference type="AlphaFoldDB" id="A0A2P6V218"/>
<dbReference type="EMBL" id="LHPF02000042">
    <property type="protein sequence ID" value="PSC68094.1"/>
    <property type="molecule type" value="Genomic_DNA"/>
</dbReference>
<evidence type="ECO:0000259" key="2">
    <source>
        <dbReference type="PROSITE" id="PS50940"/>
    </source>
</evidence>
<name>A0A2P6V218_9CHLO</name>
<dbReference type="Gene3D" id="2.170.140.10">
    <property type="entry name" value="Chitin binding domain"/>
    <property type="match status" value="1"/>
</dbReference>
<protein>
    <submittedName>
        <fullName evidence="3">Chitin binding domain-containing</fullName>
    </submittedName>
</protein>
<dbReference type="Pfam" id="PF03067">
    <property type="entry name" value="LPMO_10"/>
    <property type="match status" value="1"/>
</dbReference>
<sequence length="261" mass="28180">MAPAPRHRSCRWQQPTDTLLSLPPATTCKTGATARTSVNSGGPGPSSGYGKLTWPDTTAPACGEPSLATAGAAVKTYKPGQVIPIQLFITAQHGGRHFFRFCPSHLATKECFKRATLRRADGSGPYSWTPTRGGPVSGGNYSEGMLGSIAGEFYTWHYRLPSTLGCSRCVLQWWWTTANSCEPPGTPAYVGTPPGLSQRAAVFCQSKPAVDRFYANVGAGCRCWYRCSPGVPAEWSKCDPGLLFDDRRQYCEWADKVQCGG</sequence>
<evidence type="ECO:0000256" key="1">
    <source>
        <dbReference type="SAM" id="MobiDB-lite"/>
    </source>
</evidence>
<feature type="domain" description="Chitin-binding type-2" evidence="2">
    <location>
        <begin position="201"/>
        <end position="261"/>
    </location>
</feature>
<feature type="region of interest" description="Disordered" evidence="1">
    <location>
        <begin position="21"/>
        <end position="52"/>
    </location>
</feature>
<proteinExistence type="predicted"/>
<evidence type="ECO:0000313" key="3">
    <source>
        <dbReference type="EMBL" id="PSC68094.1"/>
    </source>
</evidence>
<dbReference type="InterPro" id="IPR002557">
    <property type="entry name" value="Chitin-bd_dom"/>
</dbReference>
<dbReference type="InterPro" id="IPR036508">
    <property type="entry name" value="Chitin-bd_dom_sf"/>
</dbReference>
<dbReference type="GO" id="GO:0005576">
    <property type="term" value="C:extracellular region"/>
    <property type="evidence" value="ECO:0007669"/>
    <property type="project" value="InterPro"/>
</dbReference>